<organism evidence="8 9">
    <name type="scientific">Limimonas halophila</name>
    <dbReference type="NCBI Taxonomy" id="1082479"/>
    <lineage>
        <taxon>Bacteria</taxon>
        <taxon>Pseudomonadati</taxon>
        <taxon>Pseudomonadota</taxon>
        <taxon>Alphaproteobacteria</taxon>
        <taxon>Rhodospirillales</taxon>
        <taxon>Rhodovibrionaceae</taxon>
        <taxon>Limimonas</taxon>
    </lineage>
</organism>
<dbReference type="InterPro" id="IPR028871">
    <property type="entry name" value="BlueCu_1_BS"/>
</dbReference>
<dbReference type="RefSeq" id="WP_090019826.1">
    <property type="nucleotide sequence ID" value="NZ_FNCE01000005.1"/>
</dbReference>
<feature type="domain" description="Blue (type 1) copper" evidence="7">
    <location>
        <begin position="79"/>
        <end position="187"/>
    </location>
</feature>
<keyword evidence="9" id="KW-1185">Reference proteome</keyword>
<dbReference type="STRING" id="1082479.SAMN05216241_105181"/>
<dbReference type="InterPro" id="IPR008972">
    <property type="entry name" value="Cupredoxin"/>
</dbReference>
<keyword evidence="2" id="KW-0479">Metal-binding</keyword>
<keyword evidence="6" id="KW-0732">Signal</keyword>
<dbReference type="Pfam" id="PF00127">
    <property type="entry name" value="Copper-bind"/>
    <property type="match status" value="1"/>
</dbReference>
<dbReference type="OrthoDB" id="9816061at2"/>
<dbReference type="PANTHER" id="PTHR38439:SF3">
    <property type="entry name" value="COPPER-RESISTANT CUPROPROTEIN COPI"/>
    <property type="match status" value="1"/>
</dbReference>
<feature type="region of interest" description="Disordered" evidence="5">
    <location>
        <begin position="22"/>
        <end position="74"/>
    </location>
</feature>
<dbReference type="GO" id="GO:0009055">
    <property type="term" value="F:electron transfer activity"/>
    <property type="evidence" value="ECO:0007669"/>
    <property type="project" value="InterPro"/>
</dbReference>
<evidence type="ECO:0000256" key="6">
    <source>
        <dbReference type="SAM" id="SignalP"/>
    </source>
</evidence>
<dbReference type="SUPFAM" id="SSF49503">
    <property type="entry name" value="Cupredoxins"/>
    <property type="match status" value="1"/>
</dbReference>
<evidence type="ECO:0000256" key="5">
    <source>
        <dbReference type="SAM" id="MobiDB-lite"/>
    </source>
</evidence>
<name>A0A1G7RLC9_9PROT</name>
<keyword evidence="1" id="KW-0813">Transport</keyword>
<dbReference type="GO" id="GO:0005507">
    <property type="term" value="F:copper ion binding"/>
    <property type="evidence" value="ECO:0007669"/>
    <property type="project" value="InterPro"/>
</dbReference>
<dbReference type="InterPro" id="IPR050845">
    <property type="entry name" value="Cu-binding_ET"/>
</dbReference>
<evidence type="ECO:0000256" key="4">
    <source>
        <dbReference type="ARBA" id="ARBA00023008"/>
    </source>
</evidence>
<evidence type="ECO:0000313" key="9">
    <source>
        <dbReference type="Proteomes" id="UP000199415"/>
    </source>
</evidence>
<dbReference type="Proteomes" id="UP000199415">
    <property type="component" value="Unassembled WGS sequence"/>
</dbReference>
<evidence type="ECO:0000256" key="3">
    <source>
        <dbReference type="ARBA" id="ARBA00022982"/>
    </source>
</evidence>
<evidence type="ECO:0000256" key="1">
    <source>
        <dbReference type="ARBA" id="ARBA00022448"/>
    </source>
</evidence>
<proteinExistence type="predicted"/>
<feature type="chain" id="PRO_5011500782" evidence="6">
    <location>
        <begin position="24"/>
        <end position="194"/>
    </location>
</feature>
<reference evidence="8 9" key="1">
    <citation type="submission" date="2016-10" db="EMBL/GenBank/DDBJ databases">
        <authorList>
            <person name="de Groot N.N."/>
        </authorList>
    </citation>
    <scope>NUCLEOTIDE SEQUENCE [LARGE SCALE GENOMIC DNA]</scope>
    <source>
        <strain evidence="8 9">DSM 25584</strain>
    </source>
</reference>
<keyword evidence="3" id="KW-0249">Electron transport</keyword>
<evidence type="ECO:0000313" key="8">
    <source>
        <dbReference type="EMBL" id="SDG11578.1"/>
    </source>
</evidence>
<keyword evidence="4" id="KW-0186">Copper</keyword>
<evidence type="ECO:0000256" key="2">
    <source>
        <dbReference type="ARBA" id="ARBA00022723"/>
    </source>
</evidence>
<feature type="compositionally biased region" description="Basic and acidic residues" evidence="5">
    <location>
        <begin position="31"/>
        <end position="66"/>
    </location>
</feature>
<dbReference type="PANTHER" id="PTHR38439">
    <property type="entry name" value="AURACYANIN-B"/>
    <property type="match status" value="1"/>
</dbReference>
<dbReference type="EMBL" id="FNCE01000005">
    <property type="protein sequence ID" value="SDG11578.1"/>
    <property type="molecule type" value="Genomic_DNA"/>
</dbReference>
<evidence type="ECO:0000259" key="7">
    <source>
        <dbReference type="Pfam" id="PF00127"/>
    </source>
</evidence>
<dbReference type="AlphaFoldDB" id="A0A1G7RLC9"/>
<dbReference type="InterPro" id="IPR000923">
    <property type="entry name" value="BlueCu_1"/>
</dbReference>
<dbReference type="Gene3D" id="2.60.40.420">
    <property type="entry name" value="Cupredoxins - blue copper proteins"/>
    <property type="match status" value="1"/>
</dbReference>
<dbReference type="PROSITE" id="PS00196">
    <property type="entry name" value="COPPER_BLUE"/>
    <property type="match status" value="1"/>
</dbReference>
<accession>A0A1G7RLC9</accession>
<sequence length="194" mass="21036">MRHTTTAIALALAAALTSSPLWANGNGETQHQGEHHDGGHGHDGHGHDGHEDDGHTGEGGHGHDFALGEPGDPGEVDRTVKIEAKGMGFSPERISVQPGETVRFVVHNRGQLRHSFLIGTRAEQRAHEKRMQGMSREQLASHDDPNMLMLKPGETGTLVWTFGDDVRGDARFACHIPGHYKAGMRGDFRMKGGH</sequence>
<gene>
    <name evidence="8" type="ORF">SAMN05216241_105181</name>
</gene>
<protein>
    <submittedName>
        <fullName evidence="8">Uncharacterized copper-binding protein, cupredoxin-like subfamily</fullName>
    </submittedName>
</protein>
<feature type="signal peptide" evidence="6">
    <location>
        <begin position="1"/>
        <end position="23"/>
    </location>
</feature>